<evidence type="ECO:0000256" key="1">
    <source>
        <dbReference type="ARBA" id="ARBA00001936"/>
    </source>
</evidence>
<sequence>MSLTVLALGTSFSLFVVSYKLWRKKPPKDFPYGKLFKDDERDELSDKDLSGIKYPARAHCRKFKKFFSHKKGGGGCSSSVLFLAGGINEPIKYCDQTKPFRQNRYFFYLSGVNIPGSSLIFNLSSGKLSLFLPDIDYDDVMWSGMPASPEEALETFDVDEVLYSSELENYLITLKKSFEIFTTDLDNIKSPTTRSLLHPSDPDLFYALDEARLTKDWYEVQLLKKAAQVTDKCHFAVMSATPIEKKENHLQAEFTYHAIRQGSKVQGYDPICCSGPGCSTLHYVKNDQDLDGKHSVLIDAGAEWNNYTADVTRCFPINGKFTKEHRQVYDAVLDMQTQVMRKIKPGVLWDDLHLLAHRVLIRHFLNLGIFKSDYTEDEIFDRKASLCFFPHGLGHLLGLDTHDVGGNPNYNDPDPLLQYLRLRRPLLEGMVITNEPGIYFNTFLVEEYLEKHPERLEVVDRSVMQRYMYVGGVRIEDDVLITSSGVENFTKITSDPDEIEKIVLDAIASGRNWLSPK</sequence>
<dbReference type="InterPro" id="IPR007865">
    <property type="entry name" value="Aminopep_P_N"/>
</dbReference>
<gene>
    <name evidence="7" type="ORF">LAMI_0F13102G</name>
</gene>
<dbReference type="Gene3D" id="3.90.230.10">
    <property type="entry name" value="Creatinase/methionine aminopeptidase superfamily"/>
    <property type="match status" value="1"/>
</dbReference>
<dbReference type="Pfam" id="PF05195">
    <property type="entry name" value="AMP_N"/>
    <property type="match status" value="1"/>
</dbReference>
<feature type="domain" description="Aminopeptidase P N-terminal" evidence="6">
    <location>
        <begin position="54"/>
        <end position="190"/>
    </location>
</feature>
<evidence type="ECO:0000313" key="7">
    <source>
        <dbReference type="EMBL" id="SCU98119.1"/>
    </source>
</evidence>
<protein>
    <submittedName>
        <fullName evidence="7">LAMI_0F13102g1_1</fullName>
    </submittedName>
</protein>
<keyword evidence="4" id="KW-0378">Hydrolase</keyword>
<dbReference type="FunFam" id="3.90.230.10:FF:000002">
    <property type="entry name" value="Xaa-Pro aminopeptidase 3"/>
    <property type="match status" value="1"/>
</dbReference>
<reference evidence="8" key="1">
    <citation type="submission" date="2016-03" db="EMBL/GenBank/DDBJ databases">
        <authorList>
            <person name="Devillers H."/>
        </authorList>
    </citation>
    <scope>NUCLEOTIDE SEQUENCE [LARGE SCALE GENOMIC DNA]</scope>
</reference>
<accession>A0A1G4K374</accession>
<comment type="cofactor">
    <cofactor evidence="1">
        <name>Mn(2+)</name>
        <dbReference type="ChEBI" id="CHEBI:29035"/>
    </cofactor>
</comment>
<comment type="similarity">
    <text evidence="2">Belongs to the peptidase M24B family.</text>
</comment>
<proteinExistence type="inferred from homology"/>
<dbReference type="InterPro" id="IPR029149">
    <property type="entry name" value="Creatin/AminoP/Spt16_N"/>
</dbReference>
<dbReference type="InterPro" id="IPR052433">
    <property type="entry name" value="X-Pro_dipept-like"/>
</dbReference>
<dbReference type="Pfam" id="PF00557">
    <property type="entry name" value="Peptidase_M24"/>
    <property type="match status" value="1"/>
</dbReference>
<dbReference type="AlphaFoldDB" id="A0A1G4K374"/>
<dbReference type="GO" id="GO:0070006">
    <property type="term" value="F:metalloaminopeptidase activity"/>
    <property type="evidence" value="ECO:0007669"/>
    <property type="project" value="InterPro"/>
</dbReference>
<dbReference type="OrthoDB" id="10261878at2759"/>
<dbReference type="SMART" id="SM01011">
    <property type="entry name" value="AMP_N"/>
    <property type="match status" value="1"/>
</dbReference>
<dbReference type="EMBL" id="LT598467">
    <property type="protein sequence ID" value="SCU98119.1"/>
    <property type="molecule type" value="Genomic_DNA"/>
</dbReference>
<dbReference type="GO" id="GO:0030145">
    <property type="term" value="F:manganese ion binding"/>
    <property type="evidence" value="ECO:0007669"/>
    <property type="project" value="InterPro"/>
</dbReference>
<keyword evidence="8" id="KW-1185">Reference proteome</keyword>
<dbReference type="Gene3D" id="3.40.350.10">
    <property type="entry name" value="Creatinase/prolidase N-terminal domain"/>
    <property type="match status" value="1"/>
</dbReference>
<dbReference type="InterPro" id="IPR036005">
    <property type="entry name" value="Creatinase/aminopeptidase-like"/>
</dbReference>
<evidence type="ECO:0000256" key="2">
    <source>
        <dbReference type="ARBA" id="ARBA00008766"/>
    </source>
</evidence>
<evidence type="ECO:0000256" key="5">
    <source>
        <dbReference type="ARBA" id="ARBA00023211"/>
    </source>
</evidence>
<keyword evidence="3" id="KW-0479">Metal-binding</keyword>
<name>A0A1G4K374_9SACH</name>
<evidence type="ECO:0000313" key="8">
    <source>
        <dbReference type="Proteomes" id="UP000191024"/>
    </source>
</evidence>
<keyword evidence="5" id="KW-0464">Manganese</keyword>
<dbReference type="GO" id="GO:0006508">
    <property type="term" value="P:proteolysis"/>
    <property type="evidence" value="ECO:0007669"/>
    <property type="project" value="TreeGrafter"/>
</dbReference>
<evidence type="ECO:0000256" key="4">
    <source>
        <dbReference type="ARBA" id="ARBA00022801"/>
    </source>
</evidence>
<dbReference type="PANTHER" id="PTHR43226:SF1">
    <property type="entry name" value="XAA-PRO DIPEPTIDASE"/>
    <property type="match status" value="1"/>
</dbReference>
<dbReference type="Proteomes" id="UP000191024">
    <property type="component" value="Chromosome F"/>
</dbReference>
<evidence type="ECO:0000259" key="6">
    <source>
        <dbReference type="SMART" id="SM01011"/>
    </source>
</evidence>
<dbReference type="InterPro" id="IPR000994">
    <property type="entry name" value="Pept_M24"/>
</dbReference>
<organism evidence="7 8">
    <name type="scientific">Lachancea mirantina</name>
    <dbReference type="NCBI Taxonomy" id="1230905"/>
    <lineage>
        <taxon>Eukaryota</taxon>
        <taxon>Fungi</taxon>
        <taxon>Dikarya</taxon>
        <taxon>Ascomycota</taxon>
        <taxon>Saccharomycotina</taxon>
        <taxon>Saccharomycetes</taxon>
        <taxon>Saccharomycetales</taxon>
        <taxon>Saccharomycetaceae</taxon>
        <taxon>Lachancea</taxon>
    </lineage>
</organism>
<dbReference type="SUPFAM" id="SSF53092">
    <property type="entry name" value="Creatinase/prolidase N-terminal domain"/>
    <property type="match status" value="1"/>
</dbReference>
<dbReference type="STRING" id="1230905.A0A1G4K374"/>
<dbReference type="CDD" id="cd01087">
    <property type="entry name" value="Prolidase"/>
    <property type="match status" value="1"/>
</dbReference>
<evidence type="ECO:0000256" key="3">
    <source>
        <dbReference type="ARBA" id="ARBA00022723"/>
    </source>
</evidence>
<dbReference type="PANTHER" id="PTHR43226">
    <property type="entry name" value="XAA-PRO AMINOPEPTIDASE 3"/>
    <property type="match status" value="1"/>
</dbReference>
<dbReference type="SUPFAM" id="SSF55920">
    <property type="entry name" value="Creatinase/aminopeptidase"/>
    <property type="match status" value="1"/>
</dbReference>